<proteinExistence type="predicted"/>
<dbReference type="RefSeq" id="WP_110072994.1">
    <property type="nucleotide sequence ID" value="NZ_CM009896.1"/>
</dbReference>
<evidence type="ECO:0000313" key="2">
    <source>
        <dbReference type="Proteomes" id="UP000245488"/>
    </source>
</evidence>
<organism evidence="1 2">
    <name type="scientific">Butyrivibrio fibrisolvens</name>
    <dbReference type="NCBI Taxonomy" id="831"/>
    <lineage>
        <taxon>Bacteria</taxon>
        <taxon>Bacillati</taxon>
        <taxon>Bacillota</taxon>
        <taxon>Clostridia</taxon>
        <taxon>Lachnospirales</taxon>
        <taxon>Lachnospiraceae</taxon>
        <taxon>Butyrivibrio</taxon>
    </lineage>
</organism>
<reference evidence="1 2" key="1">
    <citation type="submission" date="2017-09" db="EMBL/GenBank/DDBJ databases">
        <title>High-quality draft genome sequence of Butyrivibrio fibrisolvens INBov1, isolated from cow rumen.</title>
        <authorList>
            <person name="Rodriguez Hernaez J."/>
            <person name="Rivarola M."/>
            <person name="Paniego N."/>
            <person name="Cravero S."/>
            <person name="Ceron Cucchi M."/>
            <person name="Martinez M.C."/>
        </authorList>
    </citation>
    <scope>NUCLEOTIDE SEQUENCE [LARGE SCALE GENOMIC DNA]</scope>
    <source>
        <strain evidence="1 2">INBov1</strain>
    </source>
</reference>
<gene>
    <name evidence="1" type="ORF">CPT75_10915</name>
</gene>
<protein>
    <submittedName>
        <fullName evidence="1">Uncharacterized protein</fullName>
    </submittedName>
</protein>
<keyword evidence="2" id="KW-1185">Reference proteome</keyword>
<comment type="caution">
    <text evidence="1">The sequence shown here is derived from an EMBL/GenBank/DDBJ whole genome shotgun (WGS) entry which is preliminary data.</text>
</comment>
<name>A0A317G2L7_BUTFI</name>
<evidence type="ECO:0000313" key="1">
    <source>
        <dbReference type="EMBL" id="PWT27566.1"/>
    </source>
</evidence>
<sequence>MLEYDEEIEQRSNSLYGQGFAIGFAEGRLEVMFKILKDLTKKYTDNQIRGLEPAEGDDATLLKRWNNDVFCNYLDFYRKYENFSVKRLVKQYIAESEYLPWG</sequence>
<accession>A0A317G2L7</accession>
<dbReference type="EMBL" id="NXNG01000001">
    <property type="protein sequence ID" value="PWT27566.1"/>
    <property type="molecule type" value="Genomic_DNA"/>
</dbReference>
<dbReference type="AlphaFoldDB" id="A0A317G2L7"/>
<dbReference type="Proteomes" id="UP000245488">
    <property type="component" value="Chromosome"/>
</dbReference>